<evidence type="ECO:0000313" key="2">
    <source>
        <dbReference type="Proteomes" id="UP000238523"/>
    </source>
</evidence>
<dbReference type="AlphaFoldDB" id="A0A2K9Z2Z5"/>
<evidence type="ECO:0000313" key="1">
    <source>
        <dbReference type="EMBL" id="AUW42614.1"/>
    </source>
</evidence>
<name>A0A2K9Z2Z5_RHILE</name>
<accession>A0A2K9Z2Z5</accession>
<organism evidence="1 2">
    <name type="scientific">Rhizobium leguminosarum</name>
    <dbReference type="NCBI Taxonomy" id="384"/>
    <lineage>
        <taxon>Bacteria</taxon>
        <taxon>Pseudomonadati</taxon>
        <taxon>Pseudomonadota</taxon>
        <taxon>Alphaproteobacteria</taxon>
        <taxon>Hyphomicrobiales</taxon>
        <taxon>Rhizobiaceae</taxon>
        <taxon>Rhizobium/Agrobacterium group</taxon>
        <taxon>Rhizobium</taxon>
    </lineage>
</organism>
<proteinExistence type="predicted"/>
<gene>
    <name evidence="1" type="ORF">CUJ84_Chr002253</name>
</gene>
<protein>
    <submittedName>
        <fullName evidence="1">Uncharacterized protein</fullName>
    </submittedName>
</protein>
<sequence length="60" mass="6484">MAARLFDNFFVGGWLLASGSETNAVISTSIREMVAILLYATSEEVYIAILAARIAFDRGA</sequence>
<dbReference type="EMBL" id="CP025012">
    <property type="protein sequence ID" value="AUW42614.1"/>
    <property type="molecule type" value="Genomic_DNA"/>
</dbReference>
<reference evidence="1 2" key="1">
    <citation type="submission" date="2017-11" db="EMBL/GenBank/DDBJ databases">
        <title>Complete genome of Rhizobium leguminosarum Norway, an ineffective micro-symbiont.</title>
        <authorList>
            <person name="Hoffrichter A."/>
            <person name="Liang J."/>
            <person name="Brachmann A."/>
            <person name="Marin M."/>
        </authorList>
    </citation>
    <scope>NUCLEOTIDE SEQUENCE [LARGE SCALE GENOMIC DNA]</scope>
    <source>
        <strain evidence="1 2">Norway</strain>
    </source>
</reference>
<dbReference type="Proteomes" id="UP000238523">
    <property type="component" value="Chromosome"/>
</dbReference>